<keyword evidence="1" id="KW-1133">Transmembrane helix</keyword>
<gene>
    <name evidence="2" type="ORF">D5R40_17525</name>
</gene>
<feature type="transmembrane region" description="Helical" evidence="1">
    <location>
        <begin position="67"/>
        <end position="88"/>
    </location>
</feature>
<accession>A0A3N6PIW4</accession>
<evidence type="ECO:0000313" key="2">
    <source>
        <dbReference type="EMBL" id="RQH38975.1"/>
    </source>
</evidence>
<dbReference type="Proteomes" id="UP000269154">
    <property type="component" value="Unassembled WGS sequence"/>
</dbReference>
<evidence type="ECO:0000256" key="1">
    <source>
        <dbReference type="SAM" id="Phobius"/>
    </source>
</evidence>
<feature type="transmembrane region" description="Helical" evidence="1">
    <location>
        <begin position="34"/>
        <end position="55"/>
    </location>
</feature>
<evidence type="ECO:0000313" key="3">
    <source>
        <dbReference type="Proteomes" id="UP000269154"/>
    </source>
</evidence>
<keyword evidence="1" id="KW-0472">Membrane</keyword>
<dbReference type="AlphaFoldDB" id="A0A3N6PIW4"/>
<keyword evidence="1" id="KW-0812">Transmembrane</keyword>
<comment type="caution">
    <text evidence="2">The sequence shown here is derived from an EMBL/GenBank/DDBJ whole genome shotgun (WGS) entry which is preliminary data.</text>
</comment>
<proteinExistence type="predicted"/>
<reference evidence="2 3" key="1">
    <citation type="journal article" date="2018" name="ACS Chem. Biol.">
        <title>Ketoreductase domain dysfunction expands chemodiversity: malyngamide biosynthesis in the cyanobacterium Okeania hirsuta.</title>
        <authorList>
            <person name="Moss N.A."/>
            <person name="Leao T."/>
            <person name="Rankin M."/>
            <person name="McCullough T.M."/>
            <person name="Qu P."/>
            <person name="Korobeynikov A."/>
            <person name="Smith J.L."/>
            <person name="Gerwick L."/>
            <person name="Gerwick W.H."/>
        </authorList>
    </citation>
    <scope>NUCLEOTIDE SEQUENCE [LARGE SCALE GENOMIC DNA]</scope>
    <source>
        <strain evidence="2 3">PAB10Feb10-1</strain>
    </source>
</reference>
<organism evidence="2 3">
    <name type="scientific">Okeania hirsuta</name>
    <dbReference type="NCBI Taxonomy" id="1458930"/>
    <lineage>
        <taxon>Bacteria</taxon>
        <taxon>Bacillati</taxon>
        <taxon>Cyanobacteriota</taxon>
        <taxon>Cyanophyceae</taxon>
        <taxon>Oscillatoriophycideae</taxon>
        <taxon>Oscillatoriales</taxon>
        <taxon>Microcoleaceae</taxon>
        <taxon>Okeania</taxon>
    </lineage>
</organism>
<protein>
    <submittedName>
        <fullName evidence="2">Uncharacterized protein</fullName>
    </submittedName>
</protein>
<dbReference type="EMBL" id="RCBY01000099">
    <property type="protein sequence ID" value="RQH38975.1"/>
    <property type="molecule type" value="Genomic_DNA"/>
</dbReference>
<name>A0A3N6PIW4_9CYAN</name>
<sequence>MAYCLIDGVSPVNGIRYSWKLTNGYFWLITRVNLILFAIGFLIIFPLTIIAAYVIKLEMVKDLLSLLIQYVLIPIFWSIISVVIYAELKRIKA</sequence>
<keyword evidence="3" id="KW-1185">Reference proteome</keyword>